<name>A0A6L2MHI1_TANCI</name>
<dbReference type="Gene3D" id="3.10.20.370">
    <property type="match status" value="1"/>
</dbReference>
<dbReference type="PANTHER" id="PTHR34072:SF52">
    <property type="entry name" value="RIBONUCLEASE H"/>
    <property type="match status" value="1"/>
</dbReference>
<gene>
    <name evidence="2" type="ORF">Tci_044917</name>
</gene>
<reference evidence="2" key="1">
    <citation type="journal article" date="2019" name="Sci. Rep.">
        <title>Draft genome of Tanacetum cinerariifolium, the natural source of mosquito coil.</title>
        <authorList>
            <person name="Yamashiro T."/>
            <person name="Shiraishi A."/>
            <person name="Satake H."/>
            <person name="Nakayama K."/>
        </authorList>
    </citation>
    <scope>NUCLEOTIDE SEQUENCE</scope>
</reference>
<dbReference type="SUPFAM" id="SSF56672">
    <property type="entry name" value="DNA/RNA polymerases"/>
    <property type="match status" value="1"/>
</dbReference>
<evidence type="ECO:0000313" key="2">
    <source>
        <dbReference type="EMBL" id="GEU72939.1"/>
    </source>
</evidence>
<dbReference type="EMBL" id="BKCJ010006593">
    <property type="protein sequence ID" value="GEU72939.1"/>
    <property type="molecule type" value="Genomic_DNA"/>
</dbReference>
<dbReference type="GO" id="GO:0003964">
    <property type="term" value="F:RNA-directed DNA polymerase activity"/>
    <property type="evidence" value="ECO:0007669"/>
    <property type="project" value="UniProtKB-KW"/>
</dbReference>
<accession>A0A6L2MHI1</accession>
<feature type="domain" description="Reverse transcriptase/retrotransposon-derived protein RNase H-like" evidence="1">
    <location>
        <begin position="208"/>
        <end position="300"/>
    </location>
</feature>
<comment type="caution">
    <text evidence="2">The sequence shown here is derived from an EMBL/GenBank/DDBJ whole genome shotgun (WGS) entry which is preliminary data.</text>
</comment>
<organism evidence="2">
    <name type="scientific">Tanacetum cinerariifolium</name>
    <name type="common">Dalmatian daisy</name>
    <name type="synonym">Chrysanthemum cinerariifolium</name>
    <dbReference type="NCBI Taxonomy" id="118510"/>
    <lineage>
        <taxon>Eukaryota</taxon>
        <taxon>Viridiplantae</taxon>
        <taxon>Streptophyta</taxon>
        <taxon>Embryophyta</taxon>
        <taxon>Tracheophyta</taxon>
        <taxon>Spermatophyta</taxon>
        <taxon>Magnoliopsida</taxon>
        <taxon>eudicotyledons</taxon>
        <taxon>Gunneridae</taxon>
        <taxon>Pentapetalae</taxon>
        <taxon>asterids</taxon>
        <taxon>campanulids</taxon>
        <taxon>Asterales</taxon>
        <taxon>Asteraceae</taxon>
        <taxon>Asteroideae</taxon>
        <taxon>Anthemideae</taxon>
        <taxon>Anthemidinae</taxon>
        <taxon>Tanacetum</taxon>
    </lineage>
</organism>
<dbReference type="PANTHER" id="PTHR34072">
    <property type="entry name" value="ENZYMATIC POLYPROTEIN-RELATED"/>
    <property type="match status" value="1"/>
</dbReference>
<protein>
    <submittedName>
        <fullName evidence="2">Putative reverse transcriptase domain-containing protein</fullName>
    </submittedName>
</protein>
<evidence type="ECO:0000259" key="1">
    <source>
        <dbReference type="Pfam" id="PF17919"/>
    </source>
</evidence>
<sequence>MLDEYFNPPPSVASPVPIVATPKPVEPTGTPSSTFIDQDAPYPNNDPFFGVSILEPNSEESSSRDVIPTNRGTPTLFCVVLWIGGVRLPCPVWFFRSEGYAYPILCGIFGSKGYAYPFLCGSLDRRARSKEDHEVHLRLVLKLLKKECPFAKFSKCEFSLQEVHFLRHVVNSNGILIDPSKIEAVKNWKALKTPSEIWLFFDWLTYEWGVKQEEAIQTLKDKLFNALILSLPNKAKHFVVYCDASNQGLRCVLMQRGKVNAYASRQLKIHEKNYTTCDLELGAVVFALKTWRHYLYETKSVIYTNLFWVKGYPGKYINQNS</sequence>
<keyword evidence="2" id="KW-0548">Nucleotidyltransferase</keyword>
<keyword evidence="2" id="KW-0695">RNA-directed DNA polymerase</keyword>
<dbReference type="Gene3D" id="3.30.70.270">
    <property type="match status" value="1"/>
</dbReference>
<dbReference type="AlphaFoldDB" id="A0A6L2MHI1"/>
<dbReference type="Pfam" id="PF17919">
    <property type="entry name" value="RT_RNaseH_2"/>
    <property type="match status" value="1"/>
</dbReference>
<keyword evidence="2" id="KW-0808">Transferase</keyword>
<dbReference type="InterPro" id="IPR041577">
    <property type="entry name" value="RT_RNaseH_2"/>
</dbReference>
<dbReference type="InterPro" id="IPR043128">
    <property type="entry name" value="Rev_trsase/Diguanyl_cyclase"/>
</dbReference>
<proteinExistence type="predicted"/>
<dbReference type="InterPro" id="IPR043502">
    <property type="entry name" value="DNA/RNA_pol_sf"/>
</dbReference>